<protein>
    <submittedName>
        <fullName evidence="1">Uncharacterized protein</fullName>
    </submittedName>
</protein>
<name>W9CEJ5_SCLBF</name>
<dbReference type="Proteomes" id="UP000019487">
    <property type="component" value="Unassembled WGS sequence"/>
</dbReference>
<evidence type="ECO:0000313" key="2">
    <source>
        <dbReference type="Proteomes" id="UP000019487"/>
    </source>
</evidence>
<sequence length="72" mass="8607">MGEIWQKTKELLSIQDKMLSYWQRRKEMVDDMSRVFMGSRSHEETSAKFAADVENLETVETVRALEFQEEIY</sequence>
<gene>
    <name evidence="1" type="ORF">SBOR_4418</name>
</gene>
<accession>W9CEJ5</accession>
<keyword evidence="2" id="KW-1185">Reference proteome</keyword>
<dbReference type="EMBL" id="AYSA01000203">
    <property type="protein sequence ID" value="ESZ95187.1"/>
    <property type="molecule type" value="Genomic_DNA"/>
</dbReference>
<organism evidence="1 2">
    <name type="scientific">Sclerotinia borealis (strain F-4128)</name>
    <dbReference type="NCBI Taxonomy" id="1432307"/>
    <lineage>
        <taxon>Eukaryota</taxon>
        <taxon>Fungi</taxon>
        <taxon>Dikarya</taxon>
        <taxon>Ascomycota</taxon>
        <taxon>Pezizomycotina</taxon>
        <taxon>Leotiomycetes</taxon>
        <taxon>Helotiales</taxon>
        <taxon>Sclerotiniaceae</taxon>
        <taxon>Sclerotinia</taxon>
    </lineage>
</organism>
<dbReference type="HOGENOM" id="CLU_2723642_0_0_1"/>
<proteinExistence type="predicted"/>
<reference evidence="1 2" key="1">
    <citation type="journal article" date="2014" name="Genome Announc.">
        <title>Draft genome sequence of Sclerotinia borealis, a psychrophilic plant pathogenic fungus.</title>
        <authorList>
            <person name="Mardanov A.V."/>
            <person name="Beletsky A.V."/>
            <person name="Kadnikov V.V."/>
            <person name="Ignatov A.N."/>
            <person name="Ravin N.V."/>
        </authorList>
    </citation>
    <scope>NUCLEOTIDE SEQUENCE [LARGE SCALE GENOMIC DNA]</scope>
    <source>
        <strain evidence="2">F-4157</strain>
    </source>
</reference>
<dbReference type="AlphaFoldDB" id="W9CEJ5"/>
<evidence type="ECO:0000313" key="1">
    <source>
        <dbReference type="EMBL" id="ESZ95187.1"/>
    </source>
</evidence>
<comment type="caution">
    <text evidence="1">The sequence shown here is derived from an EMBL/GenBank/DDBJ whole genome shotgun (WGS) entry which is preliminary data.</text>
</comment>